<dbReference type="BioCyc" id="PMAR59922:G1G80-846-MONOMER"/>
<dbReference type="PANTHER" id="PTHR43788">
    <property type="entry name" value="DNA2/NAM7 HELICASE FAMILY MEMBER"/>
    <property type="match status" value="1"/>
</dbReference>
<dbReference type="GO" id="GO:0008854">
    <property type="term" value="F:exodeoxyribonuclease V activity"/>
    <property type="evidence" value="ECO:0007669"/>
    <property type="project" value="UniProtKB-EC"/>
</dbReference>
<dbReference type="KEGG" id="pmf:P9303_09351"/>
<dbReference type="EC" id="3.1.11.5" evidence="2"/>
<dbReference type="STRING" id="59922.P9303_09351"/>
<evidence type="ECO:0000313" key="2">
    <source>
        <dbReference type="EMBL" id="ABM77686.1"/>
    </source>
</evidence>
<dbReference type="CDD" id="cd18809">
    <property type="entry name" value="SF1_C_RecD"/>
    <property type="match status" value="1"/>
</dbReference>
<dbReference type="EMBL" id="CP000554">
    <property type="protein sequence ID" value="ABM77686.1"/>
    <property type="molecule type" value="Genomic_DNA"/>
</dbReference>
<dbReference type="InterPro" id="IPR027785">
    <property type="entry name" value="UvrD-like_helicase_C"/>
</dbReference>
<dbReference type="RefSeq" id="WP_011825592.1">
    <property type="nucleotide sequence ID" value="NC_008820.1"/>
</dbReference>
<dbReference type="Proteomes" id="UP000002274">
    <property type="component" value="Chromosome"/>
</dbReference>
<dbReference type="SUPFAM" id="SSF52540">
    <property type="entry name" value="P-loop containing nucleoside triphosphate hydrolases"/>
    <property type="match status" value="1"/>
</dbReference>
<gene>
    <name evidence="2" type="ordered locus">P9303_09351</name>
</gene>
<organism evidence="2 3">
    <name type="scientific">Prochlorococcus marinus (strain MIT 9303)</name>
    <dbReference type="NCBI Taxonomy" id="59922"/>
    <lineage>
        <taxon>Bacteria</taxon>
        <taxon>Bacillati</taxon>
        <taxon>Cyanobacteriota</taxon>
        <taxon>Cyanophyceae</taxon>
        <taxon>Synechococcales</taxon>
        <taxon>Prochlorococcaceae</taxon>
        <taxon>Prochlorococcus</taxon>
    </lineage>
</organism>
<protein>
    <submittedName>
        <fullName evidence="2">Exodeoxyribonuclease V</fullName>
        <ecNumber evidence="2">3.1.11.5</ecNumber>
    </submittedName>
</protein>
<reference evidence="2 3" key="1">
    <citation type="journal article" date="2007" name="PLoS Genet.">
        <title>Patterns and implications of gene gain and loss in the evolution of Prochlorococcus.</title>
        <authorList>
            <person name="Kettler G.C."/>
            <person name="Martiny A.C."/>
            <person name="Huang K."/>
            <person name="Zucker J."/>
            <person name="Coleman M.L."/>
            <person name="Rodrigue S."/>
            <person name="Chen F."/>
            <person name="Lapidus A."/>
            <person name="Ferriera S."/>
            <person name="Johnson J."/>
            <person name="Steglich C."/>
            <person name="Church G.M."/>
            <person name="Richardson P."/>
            <person name="Chisholm S.W."/>
        </authorList>
    </citation>
    <scope>NUCLEOTIDE SEQUENCE [LARGE SCALE GENOMIC DNA]</scope>
    <source>
        <strain evidence="2 3">MIT 9303</strain>
    </source>
</reference>
<evidence type="ECO:0000313" key="3">
    <source>
        <dbReference type="Proteomes" id="UP000002274"/>
    </source>
</evidence>
<dbReference type="InterPro" id="IPR050534">
    <property type="entry name" value="Coronavir_polyprotein_1ab"/>
</dbReference>
<dbReference type="AlphaFoldDB" id="A2C876"/>
<dbReference type="Pfam" id="PF13538">
    <property type="entry name" value="UvrD_C_2"/>
    <property type="match status" value="1"/>
</dbReference>
<dbReference type="InterPro" id="IPR027417">
    <property type="entry name" value="P-loop_NTPase"/>
</dbReference>
<dbReference type="Gene3D" id="2.30.30.780">
    <property type="match status" value="1"/>
</dbReference>
<feature type="domain" description="UvrD-like helicase C-terminal" evidence="1">
    <location>
        <begin position="419"/>
        <end position="468"/>
    </location>
</feature>
<keyword evidence="2" id="KW-0378">Hydrolase</keyword>
<dbReference type="Pfam" id="PF13604">
    <property type="entry name" value="AAA_30"/>
    <property type="match status" value="1"/>
</dbReference>
<accession>A2C876</accession>
<dbReference type="Gene3D" id="3.40.50.300">
    <property type="entry name" value="P-loop containing nucleotide triphosphate hydrolases"/>
    <property type="match status" value="2"/>
</dbReference>
<proteinExistence type="predicted"/>
<name>A2C876_PROM3</name>
<dbReference type="HOGENOM" id="CLU_029429_0_0_3"/>
<evidence type="ECO:0000259" key="1">
    <source>
        <dbReference type="Pfam" id="PF13538"/>
    </source>
</evidence>
<sequence length="491" mass="53852">MTQSSLDPATVELTADQQQAAEAFSSWLDDANHGNPFVLSGFAGSGKTFLSMRLLRQVEDTGLCWTVVAPTHKAVGVLRQALDLEGLRPTWYPSTIHRLLRLKLKRQGDLELCESTEQTAQSLEQLGLVLIDESSMIDSTLLGLALQCAHPFRTRLVFVGDPAQLPPIGEAQSPVFSMHRACTATLQQVVRHQGPVLRLASRLRDGSLPCQSPPCFPLIEDERGRVGCLDQNNWLKRAQAALQSAATQDNPDAARILCYTNRSLEQLVPHARRAIHGDMADQLPVLPGEVLIARKAVMAPASRSGAETGEEPDMVLGSNREVVVRDVTPERCDLAEFGLEGQSNWSVPVVDTLTAKVRAGELDLELRLQPPVGSEGRRLLDTTLQRLRVEAKAAGKRDGRSLWRRFFLLRDAFASLGPAAVLTVHRSQGSSFGEVFVAGDVFWPQDLTLRRQLVYVAVSRARTGVWLVGKTGAAASQGRWLDQLRSQSSDR</sequence>